<accession>A0A814NAU5</accession>
<feature type="domain" description="Protein kinase" evidence="1">
    <location>
        <begin position="67"/>
        <end position="329"/>
    </location>
</feature>
<dbReference type="GO" id="GO:0005524">
    <property type="term" value="F:ATP binding"/>
    <property type="evidence" value="ECO:0007669"/>
    <property type="project" value="InterPro"/>
</dbReference>
<dbReference type="GO" id="GO:0004674">
    <property type="term" value="F:protein serine/threonine kinase activity"/>
    <property type="evidence" value="ECO:0007669"/>
    <property type="project" value="TreeGrafter"/>
</dbReference>
<evidence type="ECO:0000259" key="1">
    <source>
        <dbReference type="PROSITE" id="PS50011"/>
    </source>
</evidence>
<dbReference type="Gene3D" id="1.10.510.10">
    <property type="entry name" value="Transferase(Phosphotransferase) domain 1"/>
    <property type="match status" value="1"/>
</dbReference>
<proteinExistence type="predicted"/>
<sequence>MSLCSVSNKHIVCHDCCQRVCICPLCNGTLVDNISLAQSMIDTIEEVRKNLEDYCFPSDLAKEIIIKYNQEPMAYGTMGKLFYINDKYVVKCALIPNTIEIEEALIHEIALSHPLAHIPHLVSVYGGVRLAEHGIGIVMEYINGPSLAAALADNSTIIRNLSIQERLQIALGIAQGIGELHLAQIVHRDFKPENVLLSQSPNGIYIPKITDFGVSFQLSVASATFVKDSCGTAGYDAPEVVIGNERPSAASDIYVLAFTLYELLTSRRVFHSFKPAQILWKFTMCGERPSNWHDDTPNPLKQVIEQAWCIEADRRATIAQIIHSIRKALDRNQVSCLKMLQKNNYLRNKIASVQLEDFQEFELFALNEFIKRMTIDDCEAMQIFIDKLLPTS</sequence>
<dbReference type="Proteomes" id="UP000663882">
    <property type="component" value="Unassembled WGS sequence"/>
</dbReference>
<protein>
    <recommendedName>
        <fullName evidence="1">Protein kinase domain-containing protein</fullName>
    </recommendedName>
</protein>
<dbReference type="SUPFAM" id="SSF56112">
    <property type="entry name" value="Protein kinase-like (PK-like)"/>
    <property type="match status" value="1"/>
</dbReference>
<evidence type="ECO:0000313" key="2">
    <source>
        <dbReference type="EMBL" id="CAF1089697.1"/>
    </source>
</evidence>
<dbReference type="InterPro" id="IPR011009">
    <property type="entry name" value="Kinase-like_dom_sf"/>
</dbReference>
<evidence type="ECO:0000313" key="3">
    <source>
        <dbReference type="Proteomes" id="UP000663882"/>
    </source>
</evidence>
<dbReference type="AlphaFoldDB" id="A0A814NAU5"/>
<reference evidence="2" key="1">
    <citation type="submission" date="2021-02" db="EMBL/GenBank/DDBJ databases">
        <authorList>
            <person name="Nowell W R."/>
        </authorList>
    </citation>
    <scope>NUCLEOTIDE SEQUENCE</scope>
</reference>
<dbReference type="Pfam" id="PF00069">
    <property type="entry name" value="Pkinase"/>
    <property type="match status" value="1"/>
</dbReference>
<dbReference type="PROSITE" id="PS00108">
    <property type="entry name" value="PROTEIN_KINASE_ST"/>
    <property type="match status" value="1"/>
</dbReference>
<organism evidence="2 3">
    <name type="scientific">Rotaria sordida</name>
    <dbReference type="NCBI Taxonomy" id="392033"/>
    <lineage>
        <taxon>Eukaryota</taxon>
        <taxon>Metazoa</taxon>
        <taxon>Spiralia</taxon>
        <taxon>Gnathifera</taxon>
        <taxon>Rotifera</taxon>
        <taxon>Eurotatoria</taxon>
        <taxon>Bdelloidea</taxon>
        <taxon>Philodinida</taxon>
        <taxon>Philodinidae</taxon>
        <taxon>Rotaria</taxon>
    </lineage>
</organism>
<dbReference type="InterPro" id="IPR051681">
    <property type="entry name" value="Ser/Thr_Kinases-Pseudokinases"/>
</dbReference>
<dbReference type="PROSITE" id="PS50011">
    <property type="entry name" value="PROTEIN_KINASE_DOM"/>
    <property type="match status" value="1"/>
</dbReference>
<dbReference type="OrthoDB" id="6718656at2759"/>
<dbReference type="InterPro" id="IPR000719">
    <property type="entry name" value="Prot_kinase_dom"/>
</dbReference>
<dbReference type="PANTHER" id="PTHR44329">
    <property type="entry name" value="SERINE/THREONINE-PROTEIN KINASE TNNI3K-RELATED"/>
    <property type="match status" value="1"/>
</dbReference>
<name>A0A814NAU5_9BILA</name>
<dbReference type="InterPro" id="IPR008271">
    <property type="entry name" value="Ser/Thr_kinase_AS"/>
</dbReference>
<dbReference type="CDD" id="cd14014">
    <property type="entry name" value="STKc_PknB_like"/>
    <property type="match status" value="1"/>
</dbReference>
<comment type="caution">
    <text evidence="2">The sequence shown here is derived from an EMBL/GenBank/DDBJ whole genome shotgun (WGS) entry which is preliminary data.</text>
</comment>
<dbReference type="PANTHER" id="PTHR44329:SF214">
    <property type="entry name" value="PROTEIN KINASE DOMAIN-CONTAINING PROTEIN"/>
    <property type="match status" value="1"/>
</dbReference>
<gene>
    <name evidence="2" type="ORF">RFH988_LOCUS18733</name>
</gene>
<dbReference type="EMBL" id="CAJNOO010001068">
    <property type="protein sequence ID" value="CAF1089697.1"/>
    <property type="molecule type" value="Genomic_DNA"/>
</dbReference>